<protein>
    <submittedName>
        <fullName evidence="9">Alkanesulfonates transport system permease protein</fullName>
    </submittedName>
    <submittedName>
        <fullName evidence="10">Bicarbonate transport system permease protein CmpB</fullName>
    </submittedName>
</protein>
<keyword evidence="5 7" id="KW-1133">Transmembrane helix</keyword>
<organism evidence="10 11">
    <name type="scientific">Blastochloris viridis</name>
    <name type="common">Rhodopseudomonas viridis</name>
    <dbReference type="NCBI Taxonomy" id="1079"/>
    <lineage>
        <taxon>Bacteria</taxon>
        <taxon>Pseudomonadati</taxon>
        <taxon>Pseudomonadota</taxon>
        <taxon>Alphaproteobacteria</taxon>
        <taxon>Hyphomicrobiales</taxon>
        <taxon>Blastochloridaceae</taxon>
        <taxon>Blastochloris</taxon>
    </lineage>
</organism>
<dbReference type="EMBL" id="AP014854">
    <property type="protein sequence ID" value="BAS00248.1"/>
    <property type="molecule type" value="Genomic_DNA"/>
</dbReference>
<evidence type="ECO:0000259" key="8">
    <source>
        <dbReference type="PROSITE" id="PS50928"/>
    </source>
</evidence>
<comment type="subcellular location">
    <subcellularLocation>
        <location evidence="1 7">Cell membrane</location>
        <topology evidence="1 7">Multi-pass membrane protein</topology>
    </subcellularLocation>
</comment>
<feature type="transmembrane region" description="Helical" evidence="7">
    <location>
        <begin position="304"/>
        <end position="329"/>
    </location>
</feature>
<dbReference type="AlphaFoldDB" id="A0A0H5BDD4"/>
<dbReference type="PATRIC" id="fig|1079.6.peg.2155"/>
<proteinExistence type="inferred from homology"/>
<accession>A0A0H5BDD4</accession>
<feature type="transmembrane region" description="Helical" evidence="7">
    <location>
        <begin position="212"/>
        <end position="233"/>
    </location>
</feature>
<dbReference type="CDD" id="cd06261">
    <property type="entry name" value="TM_PBP2"/>
    <property type="match status" value="1"/>
</dbReference>
<dbReference type="EMBL" id="LN907867">
    <property type="protein sequence ID" value="CUU42511.1"/>
    <property type="molecule type" value="Genomic_DNA"/>
</dbReference>
<dbReference type="InterPro" id="IPR035906">
    <property type="entry name" value="MetI-like_sf"/>
</dbReference>
<sequence length="345" mass="37175">MTNSTFEDVATVTSVADATPRPDRDTFAEIARCWIGGLLASSAWLATAGVSSFWPDIADSTWERTHEFALLLGAVAGTIAVLTLASRWIGPLRRIRRAAPWLTALAALTLVWEIATAKAALLPMPFFPPPQAIFEVLVDDNSRLIDCVLASGRLLAGGYVIGAVFGFVAGVSIGWSQKAGYWIHPILRFIGPLPATAWLPLAFFVFPSSMSASTFLIALATGFPVTVLTWSGIAGVNSTYYDVGRTLGASQRFLVLKVAIPAAMPYVFVGLFMGLGSSFAVLVVAEMLGVKSGLGWYLQWAQGWAAYANMYTALFIMALACSGLITLLFRARDHLLSWQKGLVQW</sequence>
<dbReference type="PANTHER" id="PTHR30151">
    <property type="entry name" value="ALKANE SULFONATE ABC TRANSPORTER-RELATED, MEMBRANE SUBUNIT"/>
    <property type="match status" value="1"/>
</dbReference>
<dbReference type="KEGG" id="bvr:BVIR_2078"/>
<keyword evidence="11" id="KW-1185">Reference proteome</keyword>
<dbReference type="RefSeq" id="WP_055037553.1">
    <property type="nucleotide sequence ID" value="NZ_AP014854.2"/>
</dbReference>
<dbReference type="PROSITE" id="PS50928">
    <property type="entry name" value="ABC_TM1"/>
    <property type="match status" value="1"/>
</dbReference>
<name>A0A0H5BDD4_BLAVI</name>
<keyword evidence="3" id="KW-1003">Cell membrane</keyword>
<dbReference type="SUPFAM" id="SSF161098">
    <property type="entry name" value="MetI-like"/>
    <property type="match status" value="1"/>
</dbReference>
<evidence type="ECO:0000256" key="3">
    <source>
        <dbReference type="ARBA" id="ARBA00022475"/>
    </source>
</evidence>
<evidence type="ECO:0000256" key="4">
    <source>
        <dbReference type="ARBA" id="ARBA00022692"/>
    </source>
</evidence>
<dbReference type="STRING" id="1079.BVIR_2078"/>
<feature type="transmembrane region" description="Helical" evidence="7">
    <location>
        <begin position="254"/>
        <end position="284"/>
    </location>
</feature>
<feature type="domain" description="ABC transmembrane type-1" evidence="8">
    <location>
        <begin position="148"/>
        <end position="329"/>
    </location>
</feature>
<gene>
    <name evidence="10" type="primary">cmpB_2</name>
    <name evidence="9" type="ORF">BV133_2654</name>
    <name evidence="10" type="ORF">BVIRIDIS_15230</name>
</gene>
<evidence type="ECO:0000313" key="10">
    <source>
        <dbReference type="EMBL" id="CUU42511.1"/>
    </source>
</evidence>
<dbReference type="GO" id="GO:0055085">
    <property type="term" value="P:transmembrane transport"/>
    <property type="evidence" value="ECO:0007669"/>
    <property type="project" value="InterPro"/>
</dbReference>
<evidence type="ECO:0000313" key="11">
    <source>
        <dbReference type="Proteomes" id="UP000065734"/>
    </source>
</evidence>
<feature type="transmembrane region" description="Helical" evidence="7">
    <location>
        <begin position="101"/>
        <end position="121"/>
    </location>
</feature>
<evidence type="ECO:0000256" key="1">
    <source>
        <dbReference type="ARBA" id="ARBA00004651"/>
    </source>
</evidence>
<keyword evidence="2 7" id="KW-0813">Transport</keyword>
<reference evidence="11" key="3">
    <citation type="journal article" date="2016" name="Genome Announc.">
        <title>Revised genome sequence of the purple photosynthetic bacterium Blastochloris viridis.</title>
        <authorList>
            <person name="Liu L.N."/>
            <person name="Faulkner M."/>
            <person name="Liu X."/>
            <person name="Huang F."/>
            <person name="Darby A.C."/>
            <person name="Hall N."/>
        </authorList>
    </citation>
    <scope>NUCLEOTIDE SEQUENCE [LARGE SCALE GENOMIC DNA]</scope>
    <source>
        <strain evidence="11">ATCC 19567 / DSM 133 / F</strain>
    </source>
</reference>
<dbReference type="OrthoDB" id="7957355at2"/>
<dbReference type="GO" id="GO:0005886">
    <property type="term" value="C:plasma membrane"/>
    <property type="evidence" value="ECO:0007669"/>
    <property type="project" value="UniProtKB-SubCell"/>
</dbReference>
<reference evidence="10" key="2">
    <citation type="submission" date="2015-11" db="EMBL/GenBank/DDBJ databases">
        <authorList>
            <person name="Zhang Y."/>
            <person name="Guo Z."/>
        </authorList>
    </citation>
    <scope>NUCLEOTIDE SEQUENCE</scope>
    <source>
        <strain evidence="10">1</strain>
    </source>
</reference>
<dbReference type="InterPro" id="IPR000515">
    <property type="entry name" value="MetI-like"/>
</dbReference>
<dbReference type="PANTHER" id="PTHR30151:SF0">
    <property type="entry name" value="ABC TRANSPORTER PERMEASE PROTEIN MJ0413-RELATED"/>
    <property type="match status" value="1"/>
</dbReference>
<dbReference type="Gene3D" id="1.10.3720.10">
    <property type="entry name" value="MetI-like"/>
    <property type="match status" value="1"/>
</dbReference>
<keyword evidence="6 7" id="KW-0472">Membrane</keyword>
<feature type="transmembrane region" description="Helical" evidence="7">
    <location>
        <begin position="186"/>
        <end position="206"/>
    </location>
</feature>
<comment type="similarity">
    <text evidence="7">Belongs to the binding-protein-dependent transport system permease family.</text>
</comment>
<dbReference type="Proteomes" id="UP000065734">
    <property type="component" value="Chromosome I"/>
</dbReference>
<evidence type="ECO:0000256" key="5">
    <source>
        <dbReference type="ARBA" id="ARBA00022989"/>
    </source>
</evidence>
<keyword evidence="4 7" id="KW-0812">Transmembrane</keyword>
<evidence type="ECO:0000313" key="9">
    <source>
        <dbReference type="EMBL" id="BAS00248.1"/>
    </source>
</evidence>
<evidence type="ECO:0000256" key="7">
    <source>
        <dbReference type="RuleBase" id="RU363032"/>
    </source>
</evidence>
<reference evidence="9" key="1">
    <citation type="journal article" date="2015" name="Genome Announc.">
        <title>Complete Genome Sequence of the Bacteriochlorophyll b-Producing Photosynthetic Bacterium Blastochloris viridis.</title>
        <authorList>
            <person name="Tsukatani Y."/>
            <person name="Hirose Y."/>
            <person name="Harada J."/>
            <person name="Misawa N."/>
            <person name="Mori K."/>
            <person name="Inoue K."/>
            <person name="Tamiaki H."/>
        </authorList>
    </citation>
    <scope>NUCLEOTIDE SEQUENCE [LARGE SCALE GENOMIC DNA]</scope>
    <source>
        <strain evidence="9">DSM 133</strain>
    </source>
</reference>
<feature type="transmembrane region" description="Helical" evidence="7">
    <location>
        <begin position="68"/>
        <end position="89"/>
    </location>
</feature>
<dbReference type="Pfam" id="PF00528">
    <property type="entry name" value="BPD_transp_1"/>
    <property type="match status" value="1"/>
</dbReference>
<evidence type="ECO:0000256" key="2">
    <source>
        <dbReference type="ARBA" id="ARBA00022448"/>
    </source>
</evidence>
<feature type="transmembrane region" description="Helical" evidence="7">
    <location>
        <begin position="30"/>
        <end position="48"/>
    </location>
</feature>
<evidence type="ECO:0000256" key="6">
    <source>
        <dbReference type="ARBA" id="ARBA00023136"/>
    </source>
</evidence>
<feature type="transmembrane region" description="Helical" evidence="7">
    <location>
        <begin position="154"/>
        <end position="174"/>
    </location>
</feature>